<dbReference type="PANTHER" id="PTHR43002">
    <property type="entry name" value="GLYCOGEN DEBRANCHING ENZYME"/>
    <property type="match status" value="1"/>
</dbReference>
<comment type="caution">
    <text evidence="6">The sequence shown here is derived from an EMBL/GenBank/DDBJ whole genome shotgun (WGS) entry which is preliminary data.</text>
</comment>
<dbReference type="Pfam" id="PF21156">
    <property type="entry name" value="ISOA1-3_C"/>
    <property type="match status" value="1"/>
</dbReference>
<dbReference type="SUPFAM" id="SSF51445">
    <property type="entry name" value="(Trans)glycosidases"/>
    <property type="match status" value="1"/>
</dbReference>
<dbReference type="Pfam" id="PF00128">
    <property type="entry name" value="Alpha-amylase"/>
    <property type="match status" value="1"/>
</dbReference>
<dbReference type="SMART" id="SM00642">
    <property type="entry name" value="Aamy"/>
    <property type="match status" value="1"/>
</dbReference>
<evidence type="ECO:0000313" key="6">
    <source>
        <dbReference type="EMBL" id="NER31159.1"/>
    </source>
</evidence>
<dbReference type="SUPFAM" id="SSF81296">
    <property type="entry name" value="E set domains"/>
    <property type="match status" value="1"/>
</dbReference>
<dbReference type="InterPro" id="IPR006047">
    <property type="entry name" value="GH13_cat_dom"/>
</dbReference>
<dbReference type="NCBIfam" id="TIGR02100">
    <property type="entry name" value="glgX_debranch"/>
    <property type="match status" value="1"/>
</dbReference>
<dbReference type="GO" id="GO:0004135">
    <property type="term" value="F:amylo-alpha-1,6-glucosidase activity"/>
    <property type="evidence" value="ECO:0007669"/>
    <property type="project" value="InterPro"/>
</dbReference>
<proteinExistence type="inferred from homology"/>
<evidence type="ECO:0000259" key="5">
    <source>
        <dbReference type="SMART" id="SM00642"/>
    </source>
</evidence>
<evidence type="ECO:0000256" key="1">
    <source>
        <dbReference type="ARBA" id="ARBA00008061"/>
    </source>
</evidence>
<dbReference type="InterPro" id="IPR017853">
    <property type="entry name" value="GH"/>
</dbReference>
<keyword evidence="3" id="KW-0809">Transit peptide</keyword>
<dbReference type="InterPro" id="IPR014756">
    <property type="entry name" value="Ig_E-set"/>
</dbReference>
<feature type="domain" description="Glycosyl hydrolase family 13 catalytic" evidence="5">
    <location>
        <begin position="158"/>
        <end position="565"/>
    </location>
</feature>
<dbReference type="SUPFAM" id="SSF51011">
    <property type="entry name" value="Glycosyl hydrolase domain"/>
    <property type="match status" value="1"/>
</dbReference>
<dbReference type="EMBL" id="JAAHFQ010000734">
    <property type="protein sequence ID" value="NER31159.1"/>
    <property type="molecule type" value="Genomic_DNA"/>
</dbReference>
<dbReference type="Gene3D" id="2.60.40.1180">
    <property type="entry name" value="Golgi alpha-mannosidase II"/>
    <property type="match status" value="1"/>
</dbReference>
<dbReference type="InterPro" id="IPR044505">
    <property type="entry name" value="GlgX_Isoamylase_N_E_set"/>
</dbReference>
<dbReference type="InterPro" id="IPR011837">
    <property type="entry name" value="Glycogen_debranch_GlgX"/>
</dbReference>
<evidence type="ECO:0000256" key="3">
    <source>
        <dbReference type="ARBA" id="ARBA00022946"/>
    </source>
</evidence>
<dbReference type="CDD" id="cd11326">
    <property type="entry name" value="AmyAc_Glg_debranch"/>
    <property type="match status" value="1"/>
</dbReference>
<evidence type="ECO:0000256" key="4">
    <source>
        <dbReference type="ARBA" id="ARBA00023295"/>
    </source>
</evidence>
<dbReference type="GO" id="GO:0005980">
    <property type="term" value="P:glycogen catabolic process"/>
    <property type="evidence" value="ECO:0007669"/>
    <property type="project" value="InterPro"/>
</dbReference>
<keyword evidence="2" id="KW-0378">Hydrolase</keyword>
<reference evidence="6" key="1">
    <citation type="submission" date="2019-11" db="EMBL/GenBank/DDBJ databases">
        <title>Genomic insights into an expanded diversity of filamentous marine cyanobacteria reveals the extraordinary biosynthetic potential of Moorea and Okeania.</title>
        <authorList>
            <person name="Ferreira Leao T."/>
            <person name="Wang M."/>
            <person name="Moss N."/>
            <person name="Da Silva R."/>
            <person name="Sanders J."/>
            <person name="Nurk S."/>
            <person name="Gurevich A."/>
            <person name="Humphrey G."/>
            <person name="Reher R."/>
            <person name="Zhu Q."/>
            <person name="Belda-Ferre P."/>
            <person name="Glukhov E."/>
            <person name="Rex R."/>
            <person name="Dorrestein P.C."/>
            <person name="Knight R."/>
            <person name="Pevzner P."/>
            <person name="Gerwick W.H."/>
            <person name="Gerwick L."/>
        </authorList>
    </citation>
    <scope>NUCLEOTIDE SEQUENCE</scope>
    <source>
        <strain evidence="6">SIO1C4</strain>
    </source>
</reference>
<organism evidence="6">
    <name type="scientific">Symploca sp. SIO1C4</name>
    <dbReference type="NCBI Taxonomy" id="2607765"/>
    <lineage>
        <taxon>Bacteria</taxon>
        <taxon>Bacillati</taxon>
        <taxon>Cyanobacteriota</taxon>
        <taxon>Cyanophyceae</taxon>
        <taxon>Coleofasciculales</taxon>
        <taxon>Coleofasciculaceae</taxon>
        <taxon>Symploca</taxon>
    </lineage>
</organism>
<dbReference type="Gene3D" id="3.20.20.80">
    <property type="entry name" value="Glycosidases"/>
    <property type="match status" value="1"/>
</dbReference>
<comment type="similarity">
    <text evidence="1">Belongs to the glycosyl hydrolase 13 family.</text>
</comment>
<gene>
    <name evidence="6" type="primary">glgX</name>
    <name evidence="6" type="ORF">F6J89_26945</name>
</gene>
<dbReference type="AlphaFoldDB" id="A0A6B3NDI0"/>
<sequence length="685" mass="77256">MNPGVLPGQSFPLGATVLPGGVNFCIFSKNATAMELLLFEDPDDCQATRIIPLDPKHNKTFYYWHVFVPSIGAGQIYGYRVYGPFDPEQGHRFDGTKVLLDPYARAVVNSENYSRQAATCPGDNCTQALKGVVVDPSSYDWEEDAHPCIPYSVTVIYEMHVGGFTRNPNSGVSPELRGTYAGIVEKIPYLKELGITAVELLPVHQFDEKDVQPDHINYWGYSTVAFFAPHSGYSSRQDSLGPVNEFRDMVKALHREGIEVILDVVFNHTAEGNHNGPTLSFKGLENQAYYILEENQAFYSNYSGCGNTVKANHEIVGRLIIDCLRYWVSEMHVDGFRFDLASILSRSKDGHPLEDPPILWLIESDPILAGTKIIAEAWDAAGLYQVGSFIGDRFAEWNGPFRDDVRRFIKGDVDTVTKLACRIMGSPDIYPQPDREPNRSIHFVTCHDGFTLNDLVAYNCKHNQANGEDNRDGSNDNFSWNCGEEGQTDNRQVEALRLQQIKNFFTVLLVAQGTPMLLMGDEIRRSQLGNNNAYCQDNQLSWFDWSGIEKHADLLHFVRGLINFIQAREIFRQEQILAGKEETREPHIIWHGIRLGQPDWGYNSHSLAFTLRHPASGEHLHVMLNAYWESLVFELPPLSTRECWHRIVDTALPPPSDFCNLETAPPITGYSYRLEARSSVVLIGF</sequence>
<dbReference type="Gene3D" id="2.60.40.10">
    <property type="entry name" value="Immunoglobulins"/>
    <property type="match status" value="1"/>
</dbReference>
<dbReference type="InterPro" id="IPR013783">
    <property type="entry name" value="Ig-like_fold"/>
</dbReference>
<evidence type="ECO:0000256" key="2">
    <source>
        <dbReference type="ARBA" id="ARBA00022801"/>
    </source>
</evidence>
<name>A0A6B3NDI0_9CYAN</name>
<protein>
    <submittedName>
        <fullName evidence="6">Glycogen debranching protein GlgX</fullName>
    </submittedName>
</protein>
<dbReference type="InterPro" id="IPR004193">
    <property type="entry name" value="Glyco_hydro_13_N"/>
</dbReference>
<dbReference type="GO" id="GO:0019156">
    <property type="term" value="F:isoamylase activity"/>
    <property type="evidence" value="ECO:0007669"/>
    <property type="project" value="UniProtKB-ARBA"/>
</dbReference>
<dbReference type="InterPro" id="IPR048650">
    <property type="entry name" value="ISOA1-3-like_C"/>
</dbReference>
<dbReference type="CDD" id="cd02856">
    <property type="entry name" value="E_set_GDE_Isoamylase_N"/>
    <property type="match status" value="1"/>
</dbReference>
<dbReference type="InterPro" id="IPR013780">
    <property type="entry name" value="Glyco_hydro_b"/>
</dbReference>
<dbReference type="Pfam" id="PF02922">
    <property type="entry name" value="CBM_48"/>
    <property type="match status" value="1"/>
</dbReference>
<accession>A0A6B3NDI0</accession>
<keyword evidence="4" id="KW-0326">Glycosidase</keyword>